<dbReference type="InterPro" id="IPR051288">
    <property type="entry name" value="Serum_paraoxonase/arylesterase"/>
</dbReference>
<accession>A0ABR2V2F8</accession>
<gene>
    <name evidence="1" type="ORF">SUNI508_00914</name>
</gene>
<dbReference type="InterPro" id="IPR011042">
    <property type="entry name" value="6-blade_b-propeller_TolB-like"/>
</dbReference>
<dbReference type="PANTHER" id="PTHR11799">
    <property type="entry name" value="PARAOXONASE"/>
    <property type="match status" value="1"/>
</dbReference>
<protein>
    <submittedName>
        <fullName evidence="1">Paraoxonase</fullName>
    </submittedName>
</protein>
<dbReference type="PANTHER" id="PTHR11799:SF30">
    <property type="entry name" value="SERUM PARAOXONASE_ARYLESTERASE 2"/>
    <property type="match status" value="1"/>
</dbReference>
<dbReference type="EMBL" id="JARVKF010000223">
    <property type="protein sequence ID" value="KAK9420823.1"/>
    <property type="molecule type" value="Genomic_DNA"/>
</dbReference>
<dbReference type="Proteomes" id="UP001408356">
    <property type="component" value="Unassembled WGS sequence"/>
</dbReference>
<evidence type="ECO:0000313" key="1">
    <source>
        <dbReference type="EMBL" id="KAK9420823.1"/>
    </source>
</evidence>
<sequence>MATKSIITAGLLAALLALLAPYLIRRGQILRLFYTNAPDRLPRINALKTQEVKFADKIRSCEDALLIESKGYAILPCDAGRERWNSVMGFFVPGPVPKGELYLYDYKNAAATDSEALKPIEFVDYSPGDDFHSLGVAFDETTSILYVANNRFDGPKVDLFKLSEDYLQAKHIRSIQHHLIHGPNAIVIKNDHEFFVTNDHYFLMKQSRYLSMAETYLGLPLGTVVHVDISSPTAVEANVVARVPFANGIELINETTLAVASTSNGEVRLYSLGSSEKGSVPTLTYRSAIRVPFSVDNLSRSGDGRLVLAGHPHPPSLTKYASARYICNDPAELAKADPAMQEYCRTGQTCSWVSEWTEAGGLKHLYADTDYPSSATAAYDSERNVGIITGLYARGILIWRD</sequence>
<dbReference type="Gene3D" id="2.120.10.30">
    <property type="entry name" value="TolB, C-terminal domain"/>
    <property type="match status" value="1"/>
</dbReference>
<comment type="caution">
    <text evidence="1">The sequence shown here is derived from an EMBL/GenBank/DDBJ whole genome shotgun (WGS) entry which is preliminary data.</text>
</comment>
<dbReference type="SUPFAM" id="SSF63829">
    <property type="entry name" value="Calcium-dependent phosphotriesterase"/>
    <property type="match status" value="1"/>
</dbReference>
<keyword evidence="2" id="KW-1185">Reference proteome</keyword>
<name>A0ABR2V2F8_9PEZI</name>
<proteinExistence type="predicted"/>
<reference evidence="1 2" key="1">
    <citation type="journal article" date="2024" name="J. Plant Pathol.">
        <title>Sequence and assembly of the genome of Seiridium unicorne, isolate CBS 538.82, causal agent of cypress canker disease.</title>
        <authorList>
            <person name="Scali E."/>
            <person name="Rocca G.D."/>
            <person name="Danti R."/>
            <person name="Garbelotto M."/>
            <person name="Barberini S."/>
            <person name="Baroncelli R."/>
            <person name="Emiliani G."/>
        </authorList>
    </citation>
    <scope>NUCLEOTIDE SEQUENCE [LARGE SCALE GENOMIC DNA]</scope>
    <source>
        <strain evidence="1 2">BM-138-508</strain>
    </source>
</reference>
<organism evidence="1 2">
    <name type="scientific">Seiridium unicorne</name>
    <dbReference type="NCBI Taxonomy" id="138068"/>
    <lineage>
        <taxon>Eukaryota</taxon>
        <taxon>Fungi</taxon>
        <taxon>Dikarya</taxon>
        <taxon>Ascomycota</taxon>
        <taxon>Pezizomycotina</taxon>
        <taxon>Sordariomycetes</taxon>
        <taxon>Xylariomycetidae</taxon>
        <taxon>Amphisphaeriales</taxon>
        <taxon>Sporocadaceae</taxon>
        <taxon>Seiridium</taxon>
    </lineage>
</organism>
<evidence type="ECO:0000313" key="2">
    <source>
        <dbReference type="Proteomes" id="UP001408356"/>
    </source>
</evidence>